<dbReference type="EMBL" id="CAJJDP010000056">
    <property type="protein sequence ID" value="CAD8170861.1"/>
    <property type="molecule type" value="Genomic_DNA"/>
</dbReference>
<evidence type="ECO:0000313" key="1">
    <source>
        <dbReference type="EMBL" id="CAD8170861.1"/>
    </source>
</evidence>
<comment type="caution">
    <text evidence="1">The sequence shown here is derived from an EMBL/GenBank/DDBJ whole genome shotgun (WGS) entry which is preliminary data.</text>
</comment>
<sequence>MVANTKDNYLMIKERVWNILYYYNNGEIFIGQWFDDNFNGSALILLQMVLELKISRGKIFWSIVQLFQTQTQKILLFD</sequence>
<proteinExistence type="predicted"/>
<organism evidence="1 2">
    <name type="scientific">Paramecium octaurelia</name>
    <dbReference type="NCBI Taxonomy" id="43137"/>
    <lineage>
        <taxon>Eukaryota</taxon>
        <taxon>Sar</taxon>
        <taxon>Alveolata</taxon>
        <taxon>Ciliophora</taxon>
        <taxon>Intramacronucleata</taxon>
        <taxon>Oligohymenophorea</taxon>
        <taxon>Peniculida</taxon>
        <taxon>Parameciidae</taxon>
        <taxon>Paramecium</taxon>
    </lineage>
</organism>
<evidence type="ECO:0000313" key="2">
    <source>
        <dbReference type="Proteomes" id="UP000683925"/>
    </source>
</evidence>
<dbReference type="Proteomes" id="UP000683925">
    <property type="component" value="Unassembled WGS sequence"/>
</dbReference>
<protein>
    <submittedName>
        <fullName evidence="1">Uncharacterized protein</fullName>
    </submittedName>
</protein>
<keyword evidence="2" id="KW-1185">Reference proteome</keyword>
<gene>
    <name evidence="1" type="ORF">POCTA_138.1.T0570093</name>
</gene>
<reference evidence="1" key="1">
    <citation type="submission" date="2021-01" db="EMBL/GenBank/DDBJ databases">
        <authorList>
            <consortium name="Genoscope - CEA"/>
            <person name="William W."/>
        </authorList>
    </citation>
    <scope>NUCLEOTIDE SEQUENCE</scope>
</reference>
<name>A0A8S1V1Q8_PAROT</name>
<dbReference type="AlphaFoldDB" id="A0A8S1V1Q8"/>
<accession>A0A8S1V1Q8</accession>